<feature type="domain" description="General stress protein FMN-binding split barrel" evidence="1">
    <location>
        <begin position="16"/>
        <end position="160"/>
    </location>
</feature>
<reference evidence="2 3" key="1">
    <citation type="journal article" date="2016" name="Int. J. Syst. Evol. Microbiol.">
        <title>Arsenicitalea aurantiaca gen. nov., sp. nov., a new member of the family Hyphomicrobiaceae, isolated from high-arsenic sediment.</title>
        <authorList>
            <person name="Mu Y."/>
            <person name="Zhou L."/>
            <person name="Zeng X.C."/>
            <person name="Liu L."/>
            <person name="Pan Y."/>
            <person name="Chen X."/>
            <person name="Wang J."/>
            <person name="Li S."/>
            <person name="Li W.J."/>
            <person name="Wang Y."/>
        </authorList>
    </citation>
    <scope>NUCLEOTIDE SEQUENCE [LARGE SCALE GENOMIC DNA]</scope>
    <source>
        <strain evidence="2 3">42-50</strain>
    </source>
</reference>
<evidence type="ECO:0000313" key="3">
    <source>
        <dbReference type="Proteomes" id="UP000281547"/>
    </source>
</evidence>
<gene>
    <name evidence="2" type="ORF">EMQ25_03245</name>
</gene>
<accession>A0A433XLU2</accession>
<dbReference type="Gene3D" id="2.30.110.10">
    <property type="entry name" value="Electron Transport, Fmn-binding Protein, Chain A"/>
    <property type="match status" value="1"/>
</dbReference>
<dbReference type="InterPro" id="IPR012349">
    <property type="entry name" value="Split_barrel_FMN-bd"/>
</dbReference>
<keyword evidence="3" id="KW-1185">Reference proteome</keyword>
<evidence type="ECO:0000313" key="2">
    <source>
        <dbReference type="EMBL" id="RUT34984.1"/>
    </source>
</evidence>
<dbReference type="PANTHER" id="PTHR34818">
    <property type="entry name" value="PROTEIN BLI-3"/>
    <property type="match status" value="1"/>
</dbReference>
<dbReference type="EMBL" id="RZNJ01000001">
    <property type="protein sequence ID" value="RUT34984.1"/>
    <property type="molecule type" value="Genomic_DNA"/>
</dbReference>
<protein>
    <submittedName>
        <fullName evidence="2">General stress protein</fullName>
    </submittedName>
</protein>
<name>A0A433XLU2_9HYPH</name>
<dbReference type="AlphaFoldDB" id="A0A433XLU2"/>
<dbReference type="PANTHER" id="PTHR34818:SF1">
    <property type="entry name" value="PROTEIN BLI-3"/>
    <property type="match status" value="1"/>
</dbReference>
<dbReference type="InterPro" id="IPR038725">
    <property type="entry name" value="YdaG_split_barrel_FMN-bd"/>
</dbReference>
<dbReference type="Pfam" id="PF16242">
    <property type="entry name" value="Pyrid_ox_like"/>
    <property type="match status" value="1"/>
</dbReference>
<comment type="caution">
    <text evidence="2">The sequence shown here is derived from an EMBL/GenBank/DDBJ whole genome shotgun (WGS) entry which is preliminary data.</text>
</comment>
<organism evidence="2 3">
    <name type="scientific">Arsenicitalea aurantiaca</name>
    <dbReference type="NCBI Taxonomy" id="1783274"/>
    <lineage>
        <taxon>Bacteria</taxon>
        <taxon>Pseudomonadati</taxon>
        <taxon>Pseudomonadota</taxon>
        <taxon>Alphaproteobacteria</taxon>
        <taxon>Hyphomicrobiales</taxon>
        <taxon>Devosiaceae</taxon>
        <taxon>Arsenicitalea</taxon>
    </lineage>
</organism>
<evidence type="ECO:0000259" key="1">
    <source>
        <dbReference type="Pfam" id="PF16242"/>
    </source>
</evidence>
<dbReference type="Proteomes" id="UP000281547">
    <property type="component" value="Unassembled WGS sequence"/>
</dbReference>
<dbReference type="RefSeq" id="WP_127187104.1">
    <property type="nucleotide sequence ID" value="NZ_RZNJ01000001.1"/>
</dbReference>
<sequence>MAKDHHDDDQPTPAETENRIWELAKKIDICMFTTWDGTQQQSRPLSARVRREEHAIHFLVDVEGHKNGEIERFPTVSCAWVDSGGHKYVVISGEAKLSNDRAKIKDLWSDFDKAWWEDENDPSIRLLTVTPKNGELWDSPNRVVAAAKMAFAAVTGKAPDFGDNAATKL</sequence>
<dbReference type="OrthoDB" id="1432662at2"/>
<dbReference type="SUPFAM" id="SSF50475">
    <property type="entry name" value="FMN-binding split barrel"/>
    <property type="match status" value="1"/>
</dbReference>
<dbReference type="InterPro" id="IPR052917">
    <property type="entry name" value="Stress-Dev_Protein"/>
</dbReference>
<proteinExistence type="predicted"/>